<feature type="domain" description="BRCT" evidence="4">
    <location>
        <begin position="256"/>
        <end position="343"/>
    </location>
</feature>
<dbReference type="Pfam" id="PF16770">
    <property type="entry name" value="RTT107_BRCT_5"/>
    <property type="match status" value="1"/>
</dbReference>
<dbReference type="PANTHER" id="PTHR13561:SF20">
    <property type="entry name" value="DNA TOPOISOMERASE 2-BINDING PROTEIN 1"/>
    <property type="match status" value="1"/>
</dbReference>
<name>A0A085LMU9_9BILA</name>
<feature type="domain" description="BRCT" evidence="4">
    <location>
        <begin position="599"/>
        <end position="682"/>
    </location>
</feature>
<organism evidence="5 6">
    <name type="scientific">Trichuris suis</name>
    <name type="common">pig whipworm</name>
    <dbReference type="NCBI Taxonomy" id="68888"/>
    <lineage>
        <taxon>Eukaryota</taxon>
        <taxon>Metazoa</taxon>
        <taxon>Ecdysozoa</taxon>
        <taxon>Nematoda</taxon>
        <taxon>Enoplea</taxon>
        <taxon>Dorylaimia</taxon>
        <taxon>Trichinellida</taxon>
        <taxon>Trichuridae</taxon>
        <taxon>Trichuris</taxon>
    </lineage>
</organism>
<protein>
    <recommendedName>
        <fullName evidence="4">BRCT domain-containing protein</fullName>
    </recommendedName>
</protein>
<feature type="transmembrane region" description="Helical" evidence="3">
    <location>
        <begin position="12"/>
        <end position="35"/>
    </location>
</feature>
<evidence type="ECO:0000259" key="4">
    <source>
        <dbReference type="PROSITE" id="PS50172"/>
    </source>
</evidence>
<keyword evidence="3" id="KW-0812">Transmembrane</keyword>
<feature type="domain" description="BRCT" evidence="4">
    <location>
        <begin position="690"/>
        <end position="785"/>
    </location>
</feature>
<dbReference type="CDD" id="cd17738">
    <property type="entry name" value="BRCT_TopBP1_rpt7"/>
    <property type="match status" value="1"/>
</dbReference>
<dbReference type="InterPro" id="IPR001357">
    <property type="entry name" value="BRCT_dom"/>
</dbReference>
<evidence type="ECO:0000313" key="5">
    <source>
        <dbReference type="EMBL" id="KFD46295.1"/>
    </source>
</evidence>
<dbReference type="SMART" id="SM00292">
    <property type="entry name" value="BRCT"/>
    <property type="match status" value="6"/>
</dbReference>
<dbReference type="Pfam" id="PF00533">
    <property type="entry name" value="BRCT"/>
    <property type="match status" value="3"/>
</dbReference>
<dbReference type="Proteomes" id="UP000030764">
    <property type="component" value="Unassembled WGS sequence"/>
</dbReference>
<sequence length="1325" mass="146954">MQKTFHGKSSYMFSVTGACQPECIVFSLILMVMSFSNESSLLTASSKVVQLVRPPEGSNVSCTSLENLREALLSKNVESAWLTNEQCAEMRNKVKQPLVFAEFTGGGFERASELGCSIFGVPSILHYLSSNLVNNISHCSFAYVSRAQPLPNGKPPNFCLSMSNLKITCTNVDRNTRDILHSMIQWMDGDVQRVLTTECRILIAQEVGSKKYHAAVAANIPIVTPRWVLESWKRRHDRNFHASDVSFLNDFKCPAFLGLTITVSGLPLEERTRIRDMICNNGGKFSGALVQNETTHLVTDKPSGQKYAAASRWVTNKVHIVRSDWLYKSVNKGCCLPEIYFSLASMSGSNRSSTPLRTSRLDQPETYFHHESRRSNENLEYLENLTDGFREETSSVSQGGNASFAQSCHLSALPSSSELYEMSSTLGSFCLPDCKIWVYGFDATLRERLFKIVDFCGAISADGASASTTHLVLNDTVDEKELSLLMKCDFTNCHIVTFRWLVNSFKASARLAEQPFAHPLSQKLKSASTKAQSERVNEFVSQPSANASSPKEAIESILSQYAGQDEPSAVQPSSAGNVNDATSSTMQASKNVTLSTQSMYENVFNGKTFRLLGFNSATLEKLCKDIQRLGGVITPKNPKYLVTPLLTRLPAASDSEVELVSPLWIKNCLASNSIAPLDESPLFRSYYLPESEKPLAGCVLCFSQFHSSERIALSQMAIGAGAKVQDVLSRFSKDNILATTHLILHSPQGDKYRSAIRWKLPCLNTSWLVDCIRCRKRVDPASYTFSSEGQDVSTQAGLNATVSEQKVTKMATPSRPREKRSIADASYNVASTSYRDLNRTYQPKWKFGGTPSLSEELDPKKRIVTSELASALMSAFERVNAQSAFEETNCNSPNEMWSRNIPSSAFKNPLCKPAAGLNECTRQTCSPVKALQPPSDAAVVPLSMEAFPGAQQNVPEGVVTSLYPNLPVFSEQADNVPLMNNTAYAEDEAPAYPSKEDVEMRESLKQRLCTVLQMRSSSEKESLPAVSNADIEPSTSDVERKELDHFEATSDQPPIMHSEYEDVVEAPVDWDDDNQRRAREQIGSLLKEHDQATQSSTSTVDKETPVERCPLFLFTLISEEQRRTFQSVLSRLNVKYALTSSYEPACTHLIAGSLGRTSKVLSAIAKGCWVLHPSFIEACDNANCLVAEEQHEWSLVESKEDDIGARLLAAAVRRWRIRVQAENAVAFQGWNILLLTQKKQKGIVEMLRNGGATVFFDVKDARKGYLAAIDVSSRCCSKSQWRMLVDAGVRCFKLEYIVGFLLDNPFEEKPYQLFEADFADELALS</sequence>
<reference evidence="5 6" key="1">
    <citation type="journal article" date="2014" name="Nat. Genet.">
        <title>Genome and transcriptome of the porcine whipworm Trichuris suis.</title>
        <authorList>
            <person name="Jex A.R."/>
            <person name="Nejsum P."/>
            <person name="Schwarz E.M."/>
            <person name="Hu L."/>
            <person name="Young N.D."/>
            <person name="Hall R.S."/>
            <person name="Korhonen P.K."/>
            <person name="Liao S."/>
            <person name="Thamsborg S."/>
            <person name="Xia J."/>
            <person name="Xu P."/>
            <person name="Wang S."/>
            <person name="Scheerlinck J.P."/>
            <person name="Hofmann A."/>
            <person name="Sternberg P.W."/>
            <person name="Wang J."/>
            <person name="Gasser R.B."/>
        </authorList>
    </citation>
    <scope>NUCLEOTIDE SEQUENCE [LARGE SCALE GENOMIC DNA]</scope>
    <source>
        <strain evidence="5">DCEP-RM93M</strain>
    </source>
</reference>
<accession>A0A085LMU9</accession>
<dbReference type="InterPro" id="IPR036420">
    <property type="entry name" value="BRCT_dom_sf"/>
</dbReference>
<evidence type="ECO:0000313" key="6">
    <source>
        <dbReference type="Proteomes" id="UP000030764"/>
    </source>
</evidence>
<feature type="compositionally biased region" description="Polar residues" evidence="2">
    <location>
        <begin position="570"/>
        <end position="584"/>
    </location>
</feature>
<dbReference type="SUPFAM" id="SSF52113">
    <property type="entry name" value="BRCT domain"/>
    <property type="match status" value="6"/>
</dbReference>
<dbReference type="GO" id="GO:0006270">
    <property type="term" value="P:DNA replication initiation"/>
    <property type="evidence" value="ECO:0007669"/>
    <property type="project" value="TreeGrafter"/>
</dbReference>
<dbReference type="EMBL" id="KL363380">
    <property type="protein sequence ID" value="KFD46295.1"/>
    <property type="molecule type" value="Genomic_DNA"/>
</dbReference>
<dbReference type="FunFam" id="3.40.50.10190:FF:000010">
    <property type="entry name" value="DNA topoisomerase II binding protein 1"/>
    <property type="match status" value="1"/>
</dbReference>
<proteinExistence type="predicted"/>
<dbReference type="GO" id="GO:0033314">
    <property type="term" value="P:mitotic DNA replication checkpoint signaling"/>
    <property type="evidence" value="ECO:0007669"/>
    <property type="project" value="TreeGrafter"/>
</dbReference>
<keyword evidence="3" id="KW-1133">Transmembrane helix</keyword>
<feature type="domain" description="BRCT" evidence="4">
    <location>
        <begin position="446"/>
        <end position="518"/>
    </location>
</feature>
<dbReference type="GO" id="GO:0007095">
    <property type="term" value="P:mitotic G2 DNA damage checkpoint signaling"/>
    <property type="evidence" value="ECO:0007669"/>
    <property type="project" value="TreeGrafter"/>
</dbReference>
<dbReference type="Gene3D" id="3.40.50.10190">
    <property type="entry name" value="BRCT domain"/>
    <property type="match status" value="8"/>
</dbReference>
<dbReference type="CDD" id="cd17731">
    <property type="entry name" value="BRCT_TopBP1_rpt2_like"/>
    <property type="match status" value="1"/>
</dbReference>
<dbReference type="PANTHER" id="PTHR13561">
    <property type="entry name" value="DNA REPLICATION REGULATOR DPB11-RELATED"/>
    <property type="match status" value="1"/>
</dbReference>
<evidence type="ECO:0000256" key="3">
    <source>
        <dbReference type="SAM" id="Phobius"/>
    </source>
</evidence>
<dbReference type="Pfam" id="PF12738">
    <property type="entry name" value="PTCB-BRCT"/>
    <property type="match status" value="1"/>
</dbReference>
<keyword evidence="3" id="KW-0472">Membrane</keyword>
<feature type="domain" description="BRCT" evidence="4">
    <location>
        <begin position="162"/>
        <end position="235"/>
    </location>
</feature>
<dbReference type="InterPro" id="IPR059215">
    <property type="entry name" value="BRCT2_TopBP1-like"/>
</dbReference>
<keyword evidence="1" id="KW-0677">Repeat</keyword>
<gene>
    <name evidence="5" type="ORF">M513_12830</name>
</gene>
<keyword evidence="6" id="KW-1185">Reference proteome</keyword>
<dbReference type="PROSITE" id="PS50172">
    <property type="entry name" value="BRCT"/>
    <property type="match status" value="5"/>
</dbReference>
<evidence type="ECO:0000256" key="1">
    <source>
        <dbReference type="ARBA" id="ARBA00022737"/>
    </source>
</evidence>
<feature type="region of interest" description="Disordered" evidence="2">
    <location>
        <begin position="565"/>
        <end position="584"/>
    </location>
</feature>
<dbReference type="FunFam" id="3.40.50.10190:FF:000018">
    <property type="entry name" value="DNA topoisomerase 2-binding protein 1"/>
    <property type="match status" value="1"/>
</dbReference>
<evidence type="ECO:0000256" key="2">
    <source>
        <dbReference type="SAM" id="MobiDB-lite"/>
    </source>
</evidence>
<dbReference type="PROSITE" id="PS51257">
    <property type="entry name" value="PROKAR_LIPOPROTEIN"/>
    <property type="match status" value="1"/>
</dbReference>